<protein>
    <submittedName>
        <fullName evidence="2">Uncharacterized protein</fullName>
    </submittedName>
</protein>
<feature type="compositionally biased region" description="Basic residues" evidence="1">
    <location>
        <begin position="220"/>
        <end position="230"/>
    </location>
</feature>
<organism evidence="2 3">
    <name type="scientific">Austropuccinia psidii MF-1</name>
    <dbReference type="NCBI Taxonomy" id="1389203"/>
    <lineage>
        <taxon>Eukaryota</taxon>
        <taxon>Fungi</taxon>
        <taxon>Dikarya</taxon>
        <taxon>Basidiomycota</taxon>
        <taxon>Pucciniomycotina</taxon>
        <taxon>Pucciniomycetes</taxon>
        <taxon>Pucciniales</taxon>
        <taxon>Sphaerophragmiaceae</taxon>
        <taxon>Austropuccinia</taxon>
    </lineage>
</organism>
<proteinExistence type="predicted"/>
<feature type="region of interest" description="Disordered" evidence="1">
    <location>
        <begin position="156"/>
        <end position="177"/>
    </location>
</feature>
<evidence type="ECO:0000313" key="2">
    <source>
        <dbReference type="EMBL" id="MBW0476138.1"/>
    </source>
</evidence>
<comment type="caution">
    <text evidence="2">The sequence shown here is derived from an EMBL/GenBank/DDBJ whole genome shotgun (WGS) entry which is preliminary data.</text>
</comment>
<feature type="region of interest" description="Disordered" evidence="1">
    <location>
        <begin position="216"/>
        <end position="243"/>
    </location>
</feature>
<dbReference type="EMBL" id="AVOT02004359">
    <property type="protein sequence ID" value="MBW0476138.1"/>
    <property type="molecule type" value="Genomic_DNA"/>
</dbReference>
<dbReference type="Proteomes" id="UP000765509">
    <property type="component" value="Unassembled WGS sequence"/>
</dbReference>
<keyword evidence="3" id="KW-1185">Reference proteome</keyword>
<reference evidence="2" key="1">
    <citation type="submission" date="2021-03" db="EMBL/GenBank/DDBJ databases">
        <title>Draft genome sequence of rust myrtle Austropuccinia psidii MF-1, a brazilian biotype.</title>
        <authorList>
            <person name="Quecine M.C."/>
            <person name="Pachon D.M.R."/>
            <person name="Bonatelli M.L."/>
            <person name="Correr F.H."/>
            <person name="Franceschini L.M."/>
            <person name="Leite T.F."/>
            <person name="Margarido G.R.A."/>
            <person name="Almeida C.A."/>
            <person name="Ferrarezi J.A."/>
            <person name="Labate C.A."/>
        </authorList>
    </citation>
    <scope>NUCLEOTIDE SEQUENCE</scope>
    <source>
        <strain evidence="2">MF-1</strain>
    </source>
</reference>
<dbReference type="AlphaFoldDB" id="A0A9Q3GQC1"/>
<accession>A0A9Q3GQC1</accession>
<sequence length="243" mass="26914">MSSSDPCKCCLGSFNDLNNEYSIEYVQMQSPMSLKIPLTDPIASSMRLSGLKIDMGNTLAGTLASWTIPNVSITQIPLNLTNTQMHVSEGPGSTMESSSNANPHSNFSCYFLLNPSGNPVDSQEPSGKGDEIYASSPFVHKAKVTGCHHPYAFKSRMGHASSSREKIVDDEDEEMSPIQSETYGEPRMDNFIAHEEGTWSNSEFTHPQIPLYQSMLNQSKTRKQRNRACKPHNVAKCESQKEQ</sequence>
<evidence type="ECO:0000313" key="3">
    <source>
        <dbReference type="Proteomes" id="UP000765509"/>
    </source>
</evidence>
<evidence type="ECO:0000256" key="1">
    <source>
        <dbReference type="SAM" id="MobiDB-lite"/>
    </source>
</evidence>
<gene>
    <name evidence="2" type="ORF">O181_015853</name>
</gene>
<name>A0A9Q3GQC1_9BASI</name>